<keyword evidence="1" id="KW-0805">Transcription regulation</keyword>
<dbReference type="PROSITE" id="PS51077">
    <property type="entry name" value="HTH_ICLR"/>
    <property type="match status" value="1"/>
</dbReference>
<gene>
    <name evidence="6" type="ORF">ACFSKQ_08865</name>
</gene>
<keyword evidence="7" id="KW-1185">Reference proteome</keyword>
<dbReference type="EMBL" id="JBHUIJ010000010">
    <property type="protein sequence ID" value="MFD2237575.1"/>
    <property type="molecule type" value="Genomic_DNA"/>
</dbReference>
<dbReference type="Gene3D" id="1.10.10.10">
    <property type="entry name" value="Winged helix-like DNA-binding domain superfamily/Winged helix DNA-binding domain"/>
    <property type="match status" value="1"/>
</dbReference>
<evidence type="ECO:0000259" key="5">
    <source>
        <dbReference type="PROSITE" id="PS51078"/>
    </source>
</evidence>
<dbReference type="Gene3D" id="3.30.450.40">
    <property type="match status" value="1"/>
</dbReference>
<dbReference type="RefSeq" id="WP_209738513.1">
    <property type="nucleotide sequence ID" value="NZ_CP072611.1"/>
</dbReference>
<keyword evidence="3" id="KW-0804">Transcription</keyword>
<dbReference type="InterPro" id="IPR050707">
    <property type="entry name" value="HTH_MetabolicPath_Reg"/>
</dbReference>
<dbReference type="SUPFAM" id="SSF55781">
    <property type="entry name" value="GAF domain-like"/>
    <property type="match status" value="1"/>
</dbReference>
<evidence type="ECO:0000313" key="7">
    <source>
        <dbReference type="Proteomes" id="UP001597371"/>
    </source>
</evidence>
<accession>A0ABW5CJU3</accession>
<dbReference type="InterPro" id="IPR005471">
    <property type="entry name" value="Tscrpt_reg_IclR_N"/>
</dbReference>
<reference evidence="7" key="1">
    <citation type="journal article" date="2019" name="Int. J. Syst. Evol. Microbiol.">
        <title>The Global Catalogue of Microorganisms (GCM) 10K type strain sequencing project: providing services to taxonomists for standard genome sequencing and annotation.</title>
        <authorList>
            <consortium name="The Broad Institute Genomics Platform"/>
            <consortium name="The Broad Institute Genome Sequencing Center for Infectious Disease"/>
            <person name="Wu L."/>
            <person name="Ma J."/>
        </authorList>
    </citation>
    <scope>NUCLEOTIDE SEQUENCE [LARGE SCALE GENOMIC DNA]</scope>
    <source>
        <strain evidence="7">ZS-35-S2</strain>
    </source>
</reference>
<dbReference type="SMART" id="SM00346">
    <property type="entry name" value="HTH_ICLR"/>
    <property type="match status" value="1"/>
</dbReference>
<dbReference type="SUPFAM" id="SSF46785">
    <property type="entry name" value="Winged helix' DNA-binding domain"/>
    <property type="match status" value="1"/>
</dbReference>
<dbReference type="InterPro" id="IPR036390">
    <property type="entry name" value="WH_DNA-bd_sf"/>
</dbReference>
<feature type="domain" description="HTH iclR-type" evidence="4">
    <location>
        <begin position="19"/>
        <end position="80"/>
    </location>
</feature>
<feature type="domain" description="IclR-ED" evidence="5">
    <location>
        <begin position="81"/>
        <end position="264"/>
    </location>
</feature>
<dbReference type="InterPro" id="IPR036388">
    <property type="entry name" value="WH-like_DNA-bd_sf"/>
</dbReference>
<sequence length="268" mass="28683">MSLRKKVGVCGGCVSSQINGSVVKAFEILSLFGEGREEICAATLKAHLGMNAVTAHRFLRTLEETGMVVAASRGHYRPGFALADLGARAAAPGNLVPVVQPILERLTGEIGEATMATLFDGEKVVCIARAVPDRPLFVDVRRGTRLEAHCTAHGKSWLAHLPPADLERWFDTAERVAMTRSTMVARPELEEELAKVRRTGLAFNRGEREAQINAVAVPSLSRTGRMICALSAFGSAARFGEAAMEGFVAPLRAGAGEIARRLYGEAAT</sequence>
<comment type="caution">
    <text evidence="6">The sequence shown here is derived from an EMBL/GenBank/DDBJ whole genome shotgun (WGS) entry which is preliminary data.</text>
</comment>
<keyword evidence="2" id="KW-0238">DNA-binding</keyword>
<dbReference type="PANTHER" id="PTHR30136">
    <property type="entry name" value="HELIX-TURN-HELIX TRANSCRIPTIONAL REGULATOR, ICLR FAMILY"/>
    <property type="match status" value="1"/>
</dbReference>
<evidence type="ECO:0000256" key="1">
    <source>
        <dbReference type="ARBA" id="ARBA00023015"/>
    </source>
</evidence>
<dbReference type="InterPro" id="IPR014757">
    <property type="entry name" value="Tscrpt_reg_IclR_C"/>
</dbReference>
<dbReference type="PROSITE" id="PS51078">
    <property type="entry name" value="ICLR_ED"/>
    <property type="match status" value="1"/>
</dbReference>
<evidence type="ECO:0000256" key="2">
    <source>
        <dbReference type="ARBA" id="ARBA00023125"/>
    </source>
</evidence>
<proteinExistence type="predicted"/>
<evidence type="ECO:0000313" key="6">
    <source>
        <dbReference type="EMBL" id="MFD2237575.1"/>
    </source>
</evidence>
<dbReference type="PANTHER" id="PTHR30136:SF35">
    <property type="entry name" value="HTH-TYPE TRANSCRIPTIONAL REGULATOR RV1719"/>
    <property type="match status" value="1"/>
</dbReference>
<evidence type="ECO:0000259" key="4">
    <source>
        <dbReference type="PROSITE" id="PS51077"/>
    </source>
</evidence>
<protein>
    <submittedName>
        <fullName evidence="6">IclR family transcriptional regulator</fullName>
    </submittedName>
</protein>
<dbReference type="InterPro" id="IPR029016">
    <property type="entry name" value="GAF-like_dom_sf"/>
</dbReference>
<dbReference type="Pfam" id="PF01614">
    <property type="entry name" value="IclR_C"/>
    <property type="match status" value="1"/>
</dbReference>
<name>A0ABW5CJU3_9HYPH</name>
<dbReference type="Proteomes" id="UP001597371">
    <property type="component" value="Unassembled WGS sequence"/>
</dbReference>
<organism evidence="6 7">
    <name type="scientific">Aureimonas populi</name>
    <dbReference type="NCBI Taxonomy" id="1701758"/>
    <lineage>
        <taxon>Bacteria</taxon>
        <taxon>Pseudomonadati</taxon>
        <taxon>Pseudomonadota</taxon>
        <taxon>Alphaproteobacteria</taxon>
        <taxon>Hyphomicrobiales</taxon>
        <taxon>Aurantimonadaceae</taxon>
        <taxon>Aureimonas</taxon>
    </lineage>
</organism>
<evidence type="ECO:0000256" key="3">
    <source>
        <dbReference type="ARBA" id="ARBA00023163"/>
    </source>
</evidence>
<dbReference type="Pfam" id="PF09339">
    <property type="entry name" value="HTH_IclR"/>
    <property type="match status" value="1"/>
</dbReference>